<dbReference type="RefSeq" id="WP_126610090.1">
    <property type="nucleotide sequence ID" value="NZ_AP025144.1"/>
</dbReference>
<name>A0AAV5NW55_9VIBR</name>
<evidence type="ECO:0000313" key="3">
    <source>
        <dbReference type="EMBL" id="GLQ74891.1"/>
    </source>
</evidence>
<evidence type="ECO:0000259" key="1">
    <source>
        <dbReference type="Pfam" id="PF14399"/>
    </source>
</evidence>
<dbReference type="Proteomes" id="UP001156690">
    <property type="component" value="Unassembled WGS sequence"/>
</dbReference>
<dbReference type="InterPro" id="IPR032369">
    <property type="entry name" value="DUF4872"/>
</dbReference>
<keyword evidence="4" id="KW-1185">Reference proteome</keyword>
<proteinExistence type="predicted"/>
<dbReference type="InterPro" id="IPR026935">
    <property type="entry name" value="BtrH_N"/>
</dbReference>
<reference evidence="4" key="1">
    <citation type="journal article" date="2019" name="Int. J. Syst. Evol. Microbiol.">
        <title>The Global Catalogue of Microorganisms (GCM) 10K type strain sequencing project: providing services to taxonomists for standard genome sequencing and annotation.</title>
        <authorList>
            <consortium name="The Broad Institute Genomics Platform"/>
            <consortium name="The Broad Institute Genome Sequencing Center for Infectious Disease"/>
            <person name="Wu L."/>
            <person name="Ma J."/>
        </authorList>
    </citation>
    <scope>NUCLEOTIDE SEQUENCE [LARGE SCALE GENOMIC DNA]</scope>
    <source>
        <strain evidence="4">NBRC 15640</strain>
    </source>
</reference>
<dbReference type="Pfam" id="PF16169">
    <property type="entry name" value="DUF4872"/>
    <property type="match status" value="1"/>
</dbReference>
<comment type="caution">
    <text evidence="3">The sequence shown here is derived from an EMBL/GenBank/DDBJ whole genome shotgun (WGS) entry which is preliminary data.</text>
</comment>
<evidence type="ECO:0000259" key="2">
    <source>
        <dbReference type="Pfam" id="PF16169"/>
    </source>
</evidence>
<gene>
    <name evidence="3" type="ORF">GCM10007932_42530</name>
</gene>
<organism evidence="3 4">
    <name type="scientific">Vibrio penaeicida</name>
    <dbReference type="NCBI Taxonomy" id="104609"/>
    <lineage>
        <taxon>Bacteria</taxon>
        <taxon>Pseudomonadati</taxon>
        <taxon>Pseudomonadota</taxon>
        <taxon>Gammaproteobacteria</taxon>
        <taxon>Vibrionales</taxon>
        <taxon>Vibrionaceae</taxon>
        <taxon>Vibrio</taxon>
    </lineage>
</organism>
<dbReference type="Pfam" id="PF14399">
    <property type="entry name" value="BtrH_N"/>
    <property type="match status" value="1"/>
</dbReference>
<feature type="domain" description="Butirosin biosynthesis protein H N-terminal" evidence="1">
    <location>
        <begin position="15"/>
        <end position="143"/>
    </location>
</feature>
<sequence length="329" mass="36809">MTHVIQPFDTFNGVHCETNTTGCLLKQVGIELSEPMLFGLGEGLGFVYWNMKSMGFPFIGGRLKPGEITRNLAKNLSLEVEFKETSSVKKAWSNVKEALDNGIAVGLQLDCYHLEYFGAKVHFAGHFAAMYGYDDEFAYLVDTSPSHGLVKSKLNNLAMARNEKGPMAAKNLMYTIQPPKKPFDLNHALKTSIKNNARQHINPPIKNLGYKGIFKTSQELKSWFKQSKNLEYEFTTTAMIMEKAGTGGALFRNMYRDFLEEAYSSLGAPELNQAKKIFEGVAKDWTQVAQCIHEAGENFDEVRLLEACTLLASLSEKEFNAMSLLADQK</sequence>
<feature type="domain" description="DUF4872" evidence="2">
    <location>
        <begin position="156"/>
        <end position="324"/>
    </location>
</feature>
<protein>
    <submittedName>
        <fullName evidence="3">Lantibiotic ABC transporter</fullName>
    </submittedName>
</protein>
<accession>A0AAV5NW55</accession>
<dbReference type="AlphaFoldDB" id="A0AAV5NW55"/>
<evidence type="ECO:0000313" key="4">
    <source>
        <dbReference type="Proteomes" id="UP001156690"/>
    </source>
</evidence>
<dbReference type="EMBL" id="BSNX01000067">
    <property type="protein sequence ID" value="GLQ74891.1"/>
    <property type="molecule type" value="Genomic_DNA"/>
</dbReference>